<dbReference type="PANTHER" id="PTHR37538">
    <property type="entry name" value="BTB DOMAIN-CONTAINING PROTEIN"/>
    <property type="match status" value="1"/>
</dbReference>
<gene>
    <name evidence="3" type="ORF">EV44_g5776</name>
</gene>
<evidence type="ECO:0008006" key="5">
    <source>
        <dbReference type="Google" id="ProtNLM"/>
    </source>
</evidence>
<sequence length="253" mass="28718">MAANASHILTKSPYTGPMITFMFGSNRKAYYIPKDFLQNSDWINQCNYNNNILVPELSENVGHAIIHYMYTREYQVLKKYYAGILMSDDREDFRMALSILFASETYHLPGLNELAKSEIMRLKTAFPIPTILQAVDEVFRASNFAMASVSKKWIKNYLKSLMREEFQRDESAFENDILFNPLLDIDLIKTVASCLTNIYRDKIQELNKEVTNLKLKEHDTESTLTLTPVISSAGSRSNTPLGSLTSPASVSGS</sequence>
<protein>
    <recommendedName>
        <fullName evidence="5">BTB domain-containing protein</fullName>
    </recommendedName>
</protein>
<dbReference type="Gene3D" id="3.30.710.10">
    <property type="entry name" value="Potassium Channel Kv1.1, Chain A"/>
    <property type="match status" value="1"/>
</dbReference>
<feature type="coiled-coil region" evidence="1">
    <location>
        <begin position="196"/>
        <end position="223"/>
    </location>
</feature>
<evidence type="ECO:0000313" key="4">
    <source>
        <dbReference type="Proteomes" id="UP000030854"/>
    </source>
</evidence>
<evidence type="ECO:0000313" key="3">
    <source>
        <dbReference type="EMBL" id="KHJ30564.1"/>
    </source>
</evidence>
<feature type="region of interest" description="Disordered" evidence="2">
    <location>
        <begin position="234"/>
        <end position="253"/>
    </location>
</feature>
<keyword evidence="4" id="KW-1185">Reference proteome</keyword>
<accession>A0A0B1P162</accession>
<dbReference type="PANTHER" id="PTHR37538:SF1">
    <property type="entry name" value="BTB DOMAIN-CONTAINING PROTEIN"/>
    <property type="match status" value="1"/>
</dbReference>
<dbReference type="AlphaFoldDB" id="A0A0B1P162"/>
<comment type="caution">
    <text evidence="3">The sequence shown here is derived from an EMBL/GenBank/DDBJ whole genome shotgun (WGS) entry which is preliminary data.</text>
</comment>
<proteinExistence type="predicted"/>
<name>A0A0B1P162_UNCNE</name>
<dbReference type="InterPro" id="IPR011333">
    <property type="entry name" value="SKP1/BTB/POZ_sf"/>
</dbReference>
<evidence type="ECO:0000256" key="1">
    <source>
        <dbReference type="SAM" id="Coils"/>
    </source>
</evidence>
<dbReference type="HOGENOM" id="CLU_1099182_0_0_1"/>
<evidence type="ECO:0000256" key="2">
    <source>
        <dbReference type="SAM" id="MobiDB-lite"/>
    </source>
</evidence>
<dbReference type="EMBL" id="JNVN01003975">
    <property type="protein sequence ID" value="KHJ30564.1"/>
    <property type="molecule type" value="Genomic_DNA"/>
</dbReference>
<reference evidence="3 4" key="1">
    <citation type="journal article" date="2014" name="BMC Genomics">
        <title>Adaptive genomic structural variation in the grape powdery mildew pathogen, Erysiphe necator.</title>
        <authorList>
            <person name="Jones L."/>
            <person name="Riaz S."/>
            <person name="Morales-Cruz A."/>
            <person name="Amrine K.C."/>
            <person name="McGuire B."/>
            <person name="Gubler W.D."/>
            <person name="Walker M.A."/>
            <person name="Cantu D."/>
        </authorList>
    </citation>
    <scope>NUCLEOTIDE SEQUENCE [LARGE SCALE GENOMIC DNA]</scope>
    <source>
        <strain evidence="4">c</strain>
    </source>
</reference>
<dbReference type="Proteomes" id="UP000030854">
    <property type="component" value="Unassembled WGS sequence"/>
</dbReference>
<keyword evidence="1" id="KW-0175">Coiled coil</keyword>
<organism evidence="3 4">
    <name type="scientific">Uncinula necator</name>
    <name type="common">Grape powdery mildew</name>
    <dbReference type="NCBI Taxonomy" id="52586"/>
    <lineage>
        <taxon>Eukaryota</taxon>
        <taxon>Fungi</taxon>
        <taxon>Dikarya</taxon>
        <taxon>Ascomycota</taxon>
        <taxon>Pezizomycotina</taxon>
        <taxon>Leotiomycetes</taxon>
        <taxon>Erysiphales</taxon>
        <taxon>Erysiphaceae</taxon>
        <taxon>Erysiphe</taxon>
    </lineage>
</organism>
<dbReference type="STRING" id="52586.A0A0B1P162"/>